<feature type="signal peptide" evidence="1">
    <location>
        <begin position="1"/>
        <end position="27"/>
    </location>
</feature>
<keyword evidence="1" id="KW-0732">Signal</keyword>
<protein>
    <submittedName>
        <fullName evidence="2">Putative secreted protein</fullName>
    </submittedName>
</protein>
<name>A0A2M4D5I5_ANODA</name>
<feature type="chain" id="PRO_5014941262" evidence="1">
    <location>
        <begin position="28"/>
        <end position="66"/>
    </location>
</feature>
<accession>A0A2M4D5I5</accession>
<proteinExistence type="predicted"/>
<sequence>MSRQFHQAVYNWFVPLLSLLWSSNAFAIVPPRHRFILDAWRSIPPEHDSLPSSGYLMLLLLLGSAV</sequence>
<organism evidence="2">
    <name type="scientific">Anopheles darlingi</name>
    <name type="common">Mosquito</name>
    <dbReference type="NCBI Taxonomy" id="43151"/>
    <lineage>
        <taxon>Eukaryota</taxon>
        <taxon>Metazoa</taxon>
        <taxon>Ecdysozoa</taxon>
        <taxon>Arthropoda</taxon>
        <taxon>Hexapoda</taxon>
        <taxon>Insecta</taxon>
        <taxon>Pterygota</taxon>
        <taxon>Neoptera</taxon>
        <taxon>Endopterygota</taxon>
        <taxon>Diptera</taxon>
        <taxon>Nematocera</taxon>
        <taxon>Culicoidea</taxon>
        <taxon>Culicidae</taxon>
        <taxon>Anophelinae</taxon>
        <taxon>Anopheles</taxon>
    </lineage>
</organism>
<dbReference type="AlphaFoldDB" id="A0A2M4D5I5"/>
<dbReference type="EMBL" id="GGFL01008170">
    <property type="protein sequence ID" value="MBW72348.1"/>
    <property type="molecule type" value="Transcribed_RNA"/>
</dbReference>
<reference evidence="2" key="1">
    <citation type="submission" date="2018-01" db="EMBL/GenBank/DDBJ databases">
        <title>An insight into the sialome of Amazonian anophelines.</title>
        <authorList>
            <person name="Ribeiro J.M."/>
            <person name="Scarpassa V."/>
            <person name="Calvo E."/>
        </authorList>
    </citation>
    <scope>NUCLEOTIDE SEQUENCE</scope>
</reference>
<evidence type="ECO:0000256" key="1">
    <source>
        <dbReference type="SAM" id="SignalP"/>
    </source>
</evidence>
<evidence type="ECO:0000313" key="2">
    <source>
        <dbReference type="EMBL" id="MBW72348.1"/>
    </source>
</evidence>